<keyword evidence="1" id="KW-0040">ANK repeat</keyword>
<feature type="repeat" description="ANK" evidence="1">
    <location>
        <begin position="662"/>
        <end position="694"/>
    </location>
</feature>
<sequence>MSLFPEEDILALQQLARLASGYLDKLERHDSQELLSYLNTHWLISNDIFKIPTDQLMHLISQNNPSEDTSIILFPVDETVSPLCYREIHNIVRELTMGIYVFQQTPLISLEASYDHATICHIPPAYINTKIGQLLISVDYMMKALWHGAYFPKEKRTKFGERWRTNLDVNLLGVAETKKPLLSEFASAGLLDITKDPEFATAYDSMPAELTGDVETLEENEFFMKHVDDITMRLTVTQDTVLFYENIYMVDGKYDVSSIIRILDINIDHIFYERLKTKLHMHEEIIQKYLGAKQETRRQLELLKLISCLVPFLLGMRKKMRIPDINGLMNPYNSDECRTERELPPLMVGPDFKCKNFMAEDNYFHLHGGINFDLETDFMEDGPEELENEYENICDTAMKEYLTHTSSEQQRVRDHYNIPTVTVNGKLYYAFVIEFEGFSGAPPQKPLWVRAYYEEMDKMKPKRLPLTDIQIHEQFKRRFGSKKAIKYKTPLVGLKICSQQGLLSMFSALTRKISGTKIGKQDEQGMSLIHYAAIYNRPQIIILLLVQSVDINSRRNNIVASAYTKTFGDLKERKSSIELVAAKSEIRRTDKLDGPTALHMAARCGSLDAACCLVSNDADMSLIDQDGWTPIHYAAFFDHKSILTLLLRKDMELLEQTTTNDLLSTPLLLAASSGALSAVKCLIDHGADIQARDTEGNNVVILATLRFHTSVLEYFIKINNEAVPVWHILVEMLNDEAMDKKDSAVKCLEILTTNKKSYWKFILEADGVPALVQLLQIDSDIMQSVAAAVICNISENDPVRLALSKAKAAPVLIKLLGSHIEDIQSRTAIILSDISCVENNQNFIAECGGIPPLVQLLFSDLEDVLVNAVNCIRVLCINNTSNQNTVAECGALEHLVEFLEIPSEDLQAGAAAALAAACSKNTENQNRVINEDAHIPLVELIKNSKSTTVQVKAASALEALASLNPASQKKFLELDAPKALIRLLKNVFVEVREQGACALWALAGNTKTQQKNIAERITITHIIQMLLEPTEKLLYVGCMTAIALGSENIGNQNKLAAADAFSQLVRLLRSPKTSIKVLHMVIKVLGILCVGVAFQNNKVTQGKIADEGGIPLLVHLLTKPPNDEIQVEVAITLGNVVLSNHENQEKLAEEATFKFDTLLIMLRSKDEEIRLRAGMALTIFAFNNTPQQMNMKHAGGISYDVFDKFIQSNDEFYQCYASFQIVVLARIIIDKDQVSLTAQGIMMLVSKLNSPEEKVVVLSCSLLAALSHTRAGLTDAMITCGSLDLLVNKLDSPNDIVRSGAAVALGYLTFNKTAYRLLFSLCRNVPNLFEKIMKNIGEEPKICQDFIEDFKRATSIGLPSQCLEINGGPQVLQKKKPPGRRPKACRLNANANNNLAVSAPPMPFIQSSMHTLPEIVEPMFKKETVSDMRLTSPSVLVSCEDSCDH</sequence>
<dbReference type="InterPro" id="IPR016024">
    <property type="entry name" value="ARM-type_fold"/>
</dbReference>
<dbReference type="InterPro" id="IPR043379">
    <property type="entry name" value="ANKAR"/>
</dbReference>
<organism evidence="3 4">
    <name type="scientific">Biomphalaria glabrata</name>
    <name type="common">Bloodfluke planorb</name>
    <name type="synonym">Freshwater snail</name>
    <dbReference type="NCBI Taxonomy" id="6526"/>
    <lineage>
        <taxon>Eukaryota</taxon>
        <taxon>Metazoa</taxon>
        <taxon>Spiralia</taxon>
        <taxon>Lophotrochozoa</taxon>
        <taxon>Mollusca</taxon>
        <taxon>Gastropoda</taxon>
        <taxon>Heterobranchia</taxon>
        <taxon>Euthyneura</taxon>
        <taxon>Panpulmonata</taxon>
        <taxon>Hygrophila</taxon>
        <taxon>Lymnaeoidea</taxon>
        <taxon>Planorbidae</taxon>
        <taxon>Biomphalaria</taxon>
    </lineage>
</organism>
<dbReference type="RefSeq" id="XP_055872194.1">
    <property type="nucleotide sequence ID" value="XM_056016219.1"/>
</dbReference>
<dbReference type="Pfam" id="PF00023">
    <property type="entry name" value="Ank"/>
    <property type="match status" value="1"/>
</dbReference>
<dbReference type="InterPro" id="IPR036770">
    <property type="entry name" value="Ankyrin_rpt-contain_sf"/>
</dbReference>
<keyword evidence="3" id="KW-1185">Reference proteome</keyword>
<dbReference type="Gene3D" id="1.25.10.10">
    <property type="entry name" value="Leucine-rich Repeat Variant"/>
    <property type="match status" value="3"/>
</dbReference>
<evidence type="ECO:0000256" key="1">
    <source>
        <dbReference type="PROSITE-ProRule" id="PRU00023"/>
    </source>
</evidence>
<dbReference type="Proteomes" id="UP001165740">
    <property type="component" value="Chromosome 1"/>
</dbReference>
<proteinExistence type="predicted"/>
<dbReference type="SMART" id="SM00185">
    <property type="entry name" value="ARM"/>
    <property type="match status" value="9"/>
</dbReference>
<dbReference type="PANTHER" id="PTHR46464">
    <property type="entry name" value="ANK_REP_REGION DOMAIN-CONTAINING PROTEIN"/>
    <property type="match status" value="1"/>
</dbReference>
<dbReference type="InterPro" id="IPR000225">
    <property type="entry name" value="Armadillo"/>
</dbReference>
<dbReference type="InterPro" id="IPR002110">
    <property type="entry name" value="Ankyrin_rpt"/>
</dbReference>
<dbReference type="PRINTS" id="PR01415">
    <property type="entry name" value="ANKYRIN"/>
</dbReference>
<gene>
    <name evidence="4 5" type="primary">LOC106069658</name>
</gene>
<feature type="repeat" description="ARM" evidence="2">
    <location>
        <begin position="1108"/>
        <end position="1151"/>
    </location>
</feature>
<evidence type="ECO:0000256" key="2">
    <source>
        <dbReference type="PROSITE-ProRule" id="PRU00259"/>
    </source>
</evidence>
<dbReference type="PROSITE" id="PS50297">
    <property type="entry name" value="ANK_REP_REGION"/>
    <property type="match status" value="3"/>
</dbReference>
<name>A0A9W2ZBA4_BIOGL</name>
<dbReference type="Pfam" id="PF00514">
    <property type="entry name" value="Arm"/>
    <property type="match status" value="2"/>
</dbReference>
<dbReference type="OMA" id="HAHRILM"/>
<evidence type="ECO:0000313" key="4">
    <source>
        <dbReference type="RefSeq" id="XP_055872194.1"/>
    </source>
</evidence>
<protein>
    <submittedName>
        <fullName evidence="4 5">Ankyrin and armadillo repeat-containing protein-like isoform X1</fullName>
    </submittedName>
</protein>
<dbReference type="RefSeq" id="XP_055872200.1">
    <property type="nucleotide sequence ID" value="XM_056016225.1"/>
</dbReference>
<accession>A0A9W2ZBA4</accession>
<feature type="repeat" description="ANK" evidence="1">
    <location>
        <begin position="593"/>
        <end position="625"/>
    </location>
</feature>
<reference evidence="4 5" key="1">
    <citation type="submission" date="2025-04" db="UniProtKB">
        <authorList>
            <consortium name="RefSeq"/>
        </authorList>
    </citation>
    <scope>IDENTIFICATION</scope>
</reference>
<dbReference type="Pfam" id="PF12796">
    <property type="entry name" value="Ank_2"/>
    <property type="match status" value="1"/>
</dbReference>
<dbReference type="GeneID" id="106069658"/>
<dbReference type="Gene3D" id="1.25.40.20">
    <property type="entry name" value="Ankyrin repeat-containing domain"/>
    <property type="match status" value="2"/>
</dbReference>
<feature type="repeat" description="ANK" evidence="1">
    <location>
        <begin position="524"/>
        <end position="556"/>
    </location>
</feature>
<feature type="repeat" description="ARM" evidence="2">
    <location>
        <begin position="766"/>
        <end position="808"/>
    </location>
</feature>
<feature type="repeat" description="ANK" evidence="1">
    <location>
        <begin position="626"/>
        <end position="658"/>
    </location>
</feature>
<evidence type="ECO:0000313" key="5">
    <source>
        <dbReference type="RefSeq" id="XP_055872200.1"/>
    </source>
</evidence>
<dbReference type="SMART" id="SM00248">
    <property type="entry name" value="ANK"/>
    <property type="match status" value="6"/>
</dbReference>
<dbReference type="SUPFAM" id="SSF48403">
    <property type="entry name" value="Ankyrin repeat"/>
    <property type="match status" value="1"/>
</dbReference>
<dbReference type="SUPFAM" id="SSF48371">
    <property type="entry name" value="ARM repeat"/>
    <property type="match status" value="2"/>
</dbReference>
<dbReference type="PROSITE" id="PS50176">
    <property type="entry name" value="ARM_REPEAT"/>
    <property type="match status" value="3"/>
</dbReference>
<dbReference type="OrthoDB" id="1683831at2759"/>
<dbReference type="PANTHER" id="PTHR46464:SF1">
    <property type="entry name" value="ANKYRIN AND ARMADILLO REPEAT-CONTAINING PROTEIN"/>
    <property type="match status" value="1"/>
</dbReference>
<evidence type="ECO:0000313" key="3">
    <source>
        <dbReference type="Proteomes" id="UP001165740"/>
    </source>
</evidence>
<dbReference type="PROSITE" id="PS50088">
    <property type="entry name" value="ANK_REPEAT"/>
    <property type="match status" value="4"/>
</dbReference>
<feature type="repeat" description="ARM" evidence="2">
    <location>
        <begin position="848"/>
        <end position="890"/>
    </location>
</feature>
<dbReference type="InterPro" id="IPR011989">
    <property type="entry name" value="ARM-like"/>
</dbReference>